<sequence length="2171" mass="257999">MNQKIEIQLAKGKSIEFKIDDAGNITILFLNQKTSTKSEINFTKKHHIAKIFRSGQFSKSLLKKYLFENYYAFRIQQFQQNIFLRGGGSGNTKINTQKINEKLQTLSKNELDYVEQNENDNLIADYQEVLQFQQMELQQGTQQLQAEIYRMKQLKKEQKQGELIQQEQKVKKLQQSNVRKYQLKIEKILFCDIYIKLLTGDRLNFVGNKLYFIDLFEKYLDCLLRLSDYEIYSNKKDINKQIEKLRKFERICLDLSAKYPVQDILFYISLMIKIQEVNLEIYYEKYDGLTEAITLTSNLLKLGYYGFKINIADAALELVNIINFVYKKMDAFSSQGIFNALLYIEIFKIQNFTKTKNTQECENIYGQHLSKCFGQCYEGFDSHEILFYISLIVNQEWNLKYIKDHNEMSLMYVLNKIDYLLTLNFLQNHQKFFLVQFQQNCQNEQFNLSNKLVIKFIEYICDLFDTEFNEIKMFIIDSEVYKLRIVYIITSIMVKFFKIFSAKKIDDMMEIVYLEDYSNILLQNLWQHICYIFITTRRLELQTIFEFAGNNFCCFMSDYLEKQKNIEKLQQKFNVSFMEFEQKCVEKLINLWDKFVSERKVEGLELKDDLLHDVQDMYINQRFKYLKGNNIFSKEQGDEEQLEISTPGNETKITTVDKIKNFFKTNKIQDQQNTTTIKLIRDNFLKQSDCVVLVILAEGGSGKSMLLKKIQIDLTHDSSQLYFPIFIKCNQLNQKYPTIEAVLSSDEYSISNFDIIAIKKSSKRQKVILLDGYDEYTGDNFNIYKDLNLSEWNNTKVILTSRKEKLDEHSIVQFVQVKEKNNNPEASFCILDLLPFNDDDIQIYCQNYIEKYRQSLMPTPDKDTTKHFFNKTKKSQKDQVKEQGTKELEDHLANVQEALFNILDQGNIYNIVKLPINLYLLTRIIHEIDQDQINQIKYFDQVSLYQLFFKQYFKREAQNMVEILMNTNTYQKTELISIQNLILEQYFDYFQSVAMKMFLQKGQVTQFLVVNQKDIPVIISEDLKNSLKEEEDQQILIKRIQNYINNQIINILINQSSRIGSSNSQKYVNQQLEFKHKSIYEYFVARAMINDFINYEKKGIRLSSLSEEDLQQFNINQRLIMINIQNQSEPEILIKLSHILNSIISENINKYTYKHQRQAIVFYLEYIFMTRFYSSLNIGSSNLLSALFQNNFAFDNLDLSDCKFPYAYLFQSNKSTINFSNCHLKYALIIDSLIDTKNAKIRKTIGSIVDSQYYKFNHMEVDDFEFSIDCSYFAFYNQQQLQIWKYTKKFSLIQSFEGNYYQKKEKYKIQSGFTQCNKYYITKKGDIWSIKEKKFILLNAQDDDYSTQDMQKKSNQNKIYIDNISILSFGNPYLLTINSKGYKINIWDIRQKFQIYKVQEWPQQFESAVFSSQCNFVAITQKDNSTYLLDGQNFIQIKEFLRSKFVQFSFDEKYFILYQKNYKNDERYLSLFDIKCNLIKRFVITYLFRWYPKFSYDSKFLQLKIFNRWGQKHQDIFLDIHNDFKCVGSYDYIKSIEFFKDNKIIIKKGDLFIVDNLKSNIPLLVQNKASNILKAIFSNQLKYFVTLSNNNYQIYEITYGFKYIKEVEVREQILEQALFSQDDKYFATSLQTKEQTNICKVWDVGKYFQCKATIPCNQIIDIKFNSNLQQLIICEQAAINIYSIRSNFKLYYAIDLNALQMDICLKNNYLVTLHEQEIKCWDLNDRFKNVIKKQISAKTRCFKISQDFKYLFTVEQESFLSQDKYKINVFDFSNNLSMVESIQENSMFLFTFDVRLNRLMYEKDYYMCVWEMIDNKLQHIITYPDSNYSNLNNKDLEDGLTIVQQYYYSQDTKYLCEVNINKIKILNFNLDFHITNLPIIADRLTSLAFSKDCKYLITCTSEYKYSIWNLQKNFKLLIEIKLDSRETEVQFSQNNRYIALYGKQKCIILDLNNNFEKIKEIQFDGDSIITALFSHQDHYLITGTQNGQLNIFDITKDFESIYQQQFYKQVKSIAVQSQNNLFAVATSSGLVGVYSFETKFLMRVLISEDNLGQIAISPNGQYLIAVCAKSIYLWDLFQNYDKIELEFQFKSKIATFTDKYLILVDADKGLVILDPYQNFKQVSECKVHEKEITCMDITKDYKFLALGFKASMCKVWDFQKYIERDNILYQI</sequence>
<proteinExistence type="inferred from homology"/>
<dbReference type="InterPro" id="IPR007111">
    <property type="entry name" value="NACHT_NTPase"/>
</dbReference>
<evidence type="ECO:0000256" key="1">
    <source>
        <dbReference type="ARBA" id="ARBA00009890"/>
    </source>
</evidence>
<dbReference type="STRING" id="312017.Q22MF6"/>
<accession>Q22MF6</accession>
<dbReference type="EMBL" id="GG662720">
    <property type="protein sequence ID" value="EAR86429.1"/>
    <property type="molecule type" value="Genomic_DNA"/>
</dbReference>
<comment type="similarity">
    <text evidence="1">Belongs to the WD repeat LST8 family.</text>
</comment>
<dbReference type="InterPro" id="IPR015943">
    <property type="entry name" value="WD40/YVTN_repeat-like_dom_sf"/>
</dbReference>
<dbReference type="Gene3D" id="3.40.50.300">
    <property type="entry name" value="P-loop containing nucleotide triphosphate hydrolases"/>
    <property type="match status" value="1"/>
</dbReference>
<protein>
    <submittedName>
        <fullName evidence="3">NACHT domain protein</fullName>
    </submittedName>
</protein>
<name>Q22MF6_TETTS</name>
<dbReference type="GeneID" id="7847261"/>
<dbReference type="HOGENOM" id="CLU_000947_0_0_1"/>
<dbReference type="RefSeq" id="XP_977064.1">
    <property type="nucleotide sequence ID" value="XM_971971.3"/>
</dbReference>
<dbReference type="OrthoDB" id="6252103at2759"/>
<dbReference type="SUPFAM" id="SSF50978">
    <property type="entry name" value="WD40 repeat-like"/>
    <property type="match status" value="3"/>
</dbReference>
<dbReference type="InParanoid" id="Q22MF6"/>
<dbReference type="KEGG" id="tet:TTHERM_00035640"/>
<dbReference type="Proteomes" id="UP000009168">
    <property type="component" value="Unassembled WGS sequence"/>
</dbReference>
<dbReference type="GO" id="GO:0031932">
    <property type="term" value="C:TORC2 complex"/>
    <property type="evidence" value="ECO:0007669"/>
    <property type="project" value="InterPro"/>
</dbReference>
<dbReference type="Pfam" id="PF05729">
    <property type="entry name" value="NACHT"/>
    <property type="match status" value="1"/>
</dbReference>
<gene>
    <name evidence="3" type="ORF">TTHERM_00035640</name>
</gene>
<dbReference type="PANTHER" id="PTHR19842:SF2">
    <property type="entry name" value="WD REPEAT PROTEIN (AFU_ORTHOLOGUE AFUA_5G04300)"/>
    <property type="match status" value="1"/>
</dbReference>
<evidence type="ECO:0000313" key="3">
    <source>
        <dbReference type="EMBL" id="EAR86429.1"/>
    </source>
</evidence>
<dbReference type="GO" id="GO:0031929">
    <property type="term" value="P:TOR signaling"/>
    <property type="evidence" value="ECO:0007669"/>
    <property type="project" value="InterPro"/>
</dbReference>
<dbReference type="SUPFAM" id="SSF52540">
    <property type="entry name" value="P-loop containing nucleoside triphosphate hydrolases"/>
    <property type="match status" value="1"/>
</dbReference>
<reference evidence="4" key="1">
    <citation type="journal article" date="2006" name="PLoS Biol.">
        <title>Macronuclear genome sequence of the ciliate Tetrahymena thermophila, a model eukaryote.</title>
        <authorList>
            <person name="Eisen J.A."/>
            <person name="Coyne R.S."/>
            <person name="Wu M."/>
            <person name="Wu D."/>
            <person name="Thiagarajan M."/>
            <person name="Wortman J.R."/>
            <person name="Badger J.H."/>
            <person name="Ren Q."/>
            <person name="Amedeo P."/>
            <person name="Jones K.M."/>
            <person name="Tallon L.J."/>
            <person name="Delcher A.L."/>
            <person name="Salzberg S.L."/>
            <person name="Silva J.C."/>
            <person name="Haas B.J."/>
            <person name="Majoros W.H."/>
            <person name="Farzad M."/>
            <person name="Carlton J.M."/>
            <person name="Smith R.K. Jr."/>
            <person name="Garg J."/>
            <person name="Pearlman R.E."/>
            <person name="Karrer K.M."/>
            <person name="Sun L."/>
            <person name="Manning G."/>
            <person name="Elde N.C."/>
            <person name="Turkewitz A.P."/>
            <person name="Asai D.J."/>
            <person name="Wilkes D.E."/>
            <person name="Wang Y."/>
            <person name="Cai H."/>
            <person name="Collins K."/>
            <person name="Stewart B.A."/>
            <person name="Lee S.R."/>
            <person name="Wilamowska K."/>
            <person name="Weinberg Z."/>
            <person name="Ruzzo W.L."/>
            <person name="Wloga D."/>
            <person name="Gaertig J."/>
            <person name="Frankel J."/>
            <person name="Tsao C.-C."/>
            <person name="Gorovsky M.A."/>
            <person name="Keeling P.J."/>
            <person name="Waller R.F."/>
            <person name="Patron N.J."/>
            <person name="Cherry J.M."/>
            <person name="Stover N.A."/>
            <person name="Krieger C.J."/>
            <person name="del Toro C."/>
            <person name="Ryder H.F."/>
            <person name="Williamson S.C."/>
            <person name="Barbeau R.A."/>
            <person name="Hamilton E.P."/>
            <person name="Orias E."/>
        </authorList>
    </citation>
    <scope>NUCLEOTIDE SEQUENCE [LARGE SCALE GENOMIC DNA]</scope>
    <source>
        <strain evidence="4">SB210</strain>
    </source>
</reference>
<feature type="domain" description="NACHT" evidence="2">
    <location>
        <begin position="693"/>
        <end position="850"/>
    </location>
</feature>
<dbReference type="InterPro" id="IPR037588">
    <property type="entry name" value="MLST8"/>
</dbReference>
<evidence type="ECO:0000259" key="2">
    <source>
        <dbReference type="Pfam" id="PF05729"/>
    </source>
</evidence>
<dbReference type="GO" id="GO:0031931">
    <property type="term" value="C:TORC1 complex"/>
    <property type="evidence" value="ECO:0007669"/>
    <property type="project" value="InterPro"/>
</dbReference>
<dbReference type="InterPro" id="IPR027417">
    <property type="entry name" value="P-loop_NTPase"/>
</dbReference>
<dbReference type="GO" id="GO:0032956">
    <property type="term" value="P:regulation of actin cytoskeleton organization"/>
    <property type="evidence" value="ECO:0007669"/>
    <property type="project" value="TreeGrafter"/>
</dbReference>
<evidence type="ECO:0000313" key="4">
    <source>
        <dbReference type="Proteomes" id="UP000009168"/>
    </source>
</evidence>
<keyword evidence="4" id="KW-1185">Reference proteome</keyword>
<dbReference type="Gene3D" id="2.130.10.10">
    <property type="entry name" value="YVTN repeat-like/Quinoprotein amine dehydrogenase"/>
    <property type="match status" value="4"/>
</dbReference>
<dbReference type="SMART" id="SM00320">
    <property type="entry name" value="WD40"/>
    <property type="match status" value="6"/>
</dbReference>
<dbReference type="InterPro" id="IPR036322">
    <property type="entry name" value="WD40_repeat_dom_sf"/>
</dbReference>
<organism evidence="3 4">
    <name type="scientific">Tetrahymena thermophila (strain SB210)</name>
    <dbReference type="NCBI Taxonomy" id="312017"/>
    <lineage>
        <taxon>Eukaryota</taxon>
        <taxon>Sar</taxon>
        <taxon>Alveolata</taxon>
        <taxon>Ciliophora</taxon>
        <taxon>Intramacronucleata</taxon>
        <taxon>Oligohymenophorea</taxon>
        <taxon>Hymenostomatida</taxon>
        <taxon>Tetrahymenina</taxon>
        <taxon>Tetrahymenidae</taxon>
        <taxon>Tetrahymena</taxon>
    </lineage>
</organism>
<dbReference type="PANTHER" id="PTHR19842">
    <property type="entry name" value="G BETA-LIKE PROTEIN GBL"/>
    <property type="match status" value="1"/>
</dbReference>
<dbReference type="InterPro" id="IPR001680">
    <property type="entry name" value="WD40_rpt"/>
</dbReference>